<reference evidence="2 3" key="1">
    <citation type="submission" date="2019-04" db="EMBL/GenBank/DDBJ databases">
        <title>Shimia ponticola sp. nov., isolated from seawater.</title>
        <authorList>
            <person name="Kim Y.-O."/>
            <person name="Yoon J.-H."/>
        </authorList>
    </citation>
    <scope>NUCLEOTIDE SEQUENCE [LARGE SCALE GENOMIC DNA]</scope>
    <source>
        <strain evidence="2 3">MYP11</strain>
    </source>
</reference>
<gene>
    <name evidence="2" type="ORF">E4Z66_17925</name>
</gene>
<evidence type="ECO:0000256" key="1">
    <source>
        <dbReference type="SAM" id="MobiDB-lite"/>
    </source>
</evidence>
<comment type="caution">
    <text evidence="2">The sequence shown here is derived from an EMBL/GenBank/DDBJ whole genome shotgun (WGS) entry which is preliminary data.</text>
</comment>
<sequence length="110" mass="12075">MTEQYKTECSNVIYNAAEQAFEARVTVHDDTPVTYACAIDAPITMDFEDAADGLVTQALRRHGADRGLCSSRASDPQTLPEQTPDADNVRPLLRRGLPLGQYGFFRGRAA</sequence>
<dbReference type="RefSeq" id="WP_136464424.1">
    <property type="nucleotide sequence ID" value="NZ_SRKY01000005.1"/>
</dbReference>
<evidence type="ECO:0000313" key="3">
    <source>
        <dbReference type="Proteomes" id="UP000306602"/>
    </source>
</evidence>
<evidence type="ECO:0000313" key="2">
    <source>
        <dbReference type="EMBL" id="THH34837.1"/>
    </source>
</evidence>
<feature type="region of interest" description="Disordered" evidence="1">
    <location>
        <begin position="64"/>
        <end position="91"/>
    </location>
</feature>
<evidence type="ECO:0008006" key="4">
    <source>
        <dbReference type="Google" id="ProtNLM"/>
    </source>
</evidence>
<dbReference type="OrthoDB" id="7862430at2"/>
<organism evidence="2 3">
    <name type="scientific">Aliishimia ponticola</name>
    <dbReference type="NCBI Taxonomy" id="2499833"/>
    <lineage>
        <taxon>Bacteria</taxon>
        <taxon>Pseudomonadati</taxon>
        <taxon>Pseudomonadota</taxon>
        <taxon>Alphaproteobacteria</taxon>
        <taxon>Rhodobacterales</taxon>
        <taxon>Paracoccaceae</taxon>
        <taxon>Aliishimia</taxon>
    </lineage>
</organism>
<proteinExistence type="predicted"/>
<feature type="compositionally biased region" description="Polar residues" evidence="1">
    <location>
        <begin position="71"/>
        <end position="81"/>
    </location>
</feature>
<accession>A0A4S4N904</accession>
<name>A0A4S4N904_9RHOB</name>
<dbReference type="EMBL" id="SRKY01000005">
    <property type="protein sequence ID" value="THH34837.1"/>
    <property type="molecule type" value="Genomic_DNA"/>
</dbReference>
<keyword evidence="3" id="KW-1185">Reference proteome</keyword>
<protein>
    <recommendedName>
        <fullName evidence="4">Orotidine 5-phosphate decarboxylase</fullName>
    </recommendedName>
</protein>
<dbReference type="Proteomes" id="UP000306602">
    <property type="component" value="Unassembled WGS sequence"/>
</dbReference>
<dbReference type="AlphaFoldDB" id="A0A4S4N904"/>